<dbReference type="InterPro" id="IPR014748">
    <property type="entry name" value="Enoyl-CoA_hydra_C"/>
</dbReference>
<evidence type="ECO:0000256" key="1">
    <source>
        <dbReference type="ARBA" id="ARBA00005254"/>
    </source>
</evidence>
<dbReference type="AlphaFoldDB" id="A0A935MSI9"/>
<evidence type="ECO:0000256" key="3">
    <source>
        <dbReference type="SAM" id="MobiDB-lite"/>
    </source>
</evidence>
<sequence length="300" mass="32074">MESQSEPTAGQSGQPDRRIGRPAHGGPDPPATTITRSETCFPTLEIERNGPVATIWMNRPDLHNAFDETLIAELTAACVALDDNPEVRVVILAGRGKSFSAGADLNWMKRAANNGVDDNLNDARALAGMLRVLAEMKKPTIARVQGAALGGGMGLASACDIAIASSKAVFATSEVKFGIIPSAISPYVLRAIGARQAYRYFQSAERISAERAREIGLVHEAVEPEELDAKVQEIVSALLQGGPLAQSAAKDLIRAVNNQPINDNLVEDTAHRIAHLRATPEAREGISAFLDKRLPTWIGE</sequence>
<dbReference type="PANTHER" id="PTHR42964:SF1">
    <property type="entry name" value="POLYKETIDE BIOSYNTHESIS ENOYL-COA HYDRATASE PKSH-RELATED"/>
    <property type="match status" value="1"/>
</dbReference>
<accession>A0A935MSI9</accession>
<dbReference type="Gene3D" id="1.10.12.10">
    <property type="entry name" value="Lyase 2-enoyl-coa Hydratase, Chain A, domain 2"/>
    <property type="match status" value="1"/>
</dbReference>
<evidence type="ECO:0000256" key="2">
    <source>
        <dbReference type="RuleBase" id="RU003707"/>
    </source>
</evidence>
<dbReference type="GO" id="GO:0003824">
    <property type="term" value="F:catalytic activity"/>
    <property type="evidence" value="ECO:0007669"/>
    <property type="project" value="InterPro"/>
</dbReference>
<gene>
    <name evidence="4" type="ORF">IPJ38_05305</name>
</gene>
<dbReference type="PANTHER" id="PTHR42964">
    <property type="entry name" value="ENOYL-COA HYDRATASE"/>
    <property type="match status" value="1"/>
</dbReference>
<feature type="region of interest" description="Disordered" evidence="3">
    <location>
        <begin position="1"/>
        <end position="36"/>
    </location>
</feature>
<name>A0A935MSI9_9RHOO</name>
<dbReference type="InterPro" id="IPR051683">
    <property type="entry name" value="Enoyl-CoA_Hydratase/Isomerase"/>
</dbReference>
<reference evidence="4 5" key="1">
    <citation type="submission" date="2020-10" db="EMBL/GenBank/DDBJ databases">
        <title>Connecting structure to function with the recovery of over 1000 high-quality activated sludge metagenome-assembled genomes encoding full-length rRNA genes using long-read sequencing.</title>
        <authorList>
            <person name="Singleton C.M."/>
            <person name="Petriglieri F."/>
            <person name="Kristensen J.M."/>
            <person name="Kirkegaard R.H."/>
            <person name="Michaelsen T.Y."/>
            <person name="Andersen M.H."/>
            <person name="Karst S.M."/>
            <person name="Dueholm M.S."/>
            <person name="Nielsen P.H."/>
            <person name="Albertsen M."/>
        </authorList>
    </citation>
    <scope>NUCLEOTIDE SEQUENCE [LARGE SCALE GENOMIC DNA]</scope>
    <source>
        <strain evidence="4">EsbW_18-Q3-R4-48_BATAC.463</strain>
    </source>
</reference>
<dbReference type="EMBL" id="JADJMS010000011">
    <property type="protein sequence ID" value="MBK7414604.1"/>
    <property type="molecule type" value="Genomic_DNA"/>
</dbReference>
<protein>
    <submittedName>
        <fullName evidence="4">Enoyl-CoA hydratase/isomerase family protein</fullName>
    </submittedName>
</protein>
<comment type="similarity">
    <text evidence="1 2">Belongs to the enoyl-CoA hydratase/isomerase family.</text>
</comment>
<evidence type="ECO:0000313" key="4">
    <source>
        <dbReference type="EMBL" id="MBK7414604.1"/>
    </source>
</evidence>
<dbReference type="PROSITE" id="PS00166">
    <property type="entry name" value="ENOYL_COA_HYDRATASE"/>
    <property type="match status" value="1"/>
</dbReference>
<dbReference type="SUPFAM" id="SSF52096">
    <property type="entry name" value="ClpP/crotonase"/>
    <property type="match status" value="1"/>
</dbReference>
<evidence type="ECO:0000313" key="5">
    <source>
        <dbReference type="Proteomes" id="UP000739411"/>
    </source>
</evidence>
<dbReference type="Proteomes" id="UP000739411">
    <property type="component" value="Unassembled WGS sequence"/>
</dbReference>
<feature type="compositionally biased region" description="Polar residues" evidence="3">
    <location>
        <begin position="1"/>
        <end position="14"/>
    </location>
</feature>
<dbReference type="InterPro" id="IPR018376">
    <property type="entry name" value="Enoyl-CoA_hyd/isom_CS"/>
</dbReference>
<organism evidence="4 5">
    <name type="scientific">Candidatus Dechloromonas phosphorivorans</name>
    <dbReference type="NCBI Taxonomy" id="2899244"/>
    <lineage>
        <taxon>Bacteria</taxon>
        <taxon>Pseudomonadati</taxon>
        <taxon>Pseudomonadota</taxon>
        <taxon>Betaproteobacteria</taxon>
        <taxon>Rhodocyclales</taxon>
        <taxon>Azonexaceae</taxon>
        <taxon>Dechloromonas</taxon>
    </lineage>
</organism>
<dbReference type="InterPro" id="IPR029045">
    <property type="entry name" value="ClpP/crotonase-like_dom_sf"/>
</dbReference>
<dbReference type="Pfam" id="PF00378">
    <property type="entry name" value="ECH_1"/>
    <property type="match status" value="1"/>
</dbReference>
<dbReference type="CDD" id="cd06558">
    <property type="entry name" value="crotonase-like"/>
    <property type="match status" value="1"/>
</dbReference>
<proteinExistence type="inferred from homology"/>
<comment type="caution">
    <text evidence="4">The sequence shown here is derived from an EMBL/GenBank/DDBJ whole genome shotgun (WGS) entry which is preliminary data.</text>
</comment>
<dbReference type="Gene3D" id="3.90.226.10">
    <property type="entry name" value="2-enoyl-CoA Hydratase, Chain A, domain 1"/>
    <property type="match status" value="1"/>
</dbReference>
<dbReference type="InterPro" id="IPR001753">
    <property type="entry name" value="Enoyl-CoA_hydra/iso"/>
</dbReference>